<sequence>MSISTRVENIPNAPRFSGNPAIQAEAAKVYQSAFVEAALAERRRCAAIMNLKEGAGREAMQYQLMSSTTLSPEEVREMLAAVPAVQHQVRNVFAAAMAAIGNPPTMGLDGNADDPVDRAAMEAAAAQAILKQSGTAAK</sequence>
<gene>
    <name evidence="1" type="ORF">AC731_005975</name>
</gene>
<proteinExistence type="predicted"/>
<organism evidence="1 2">
    <name type="scientific">Thauera humireducens</name>
    <dbReference type="NCBI Taxonomy" id="1134435"/>
    <lineage>
        <taxon>Bacteria</taxon>
        <taxon>Pseudomonadati</taxon>
        <taxon>Pseudomonadota</taxon>
        <taxon>Betaproteobacteria</taxon>
        <taxon>Rhodocyclales</taxon>
        <taxon>Zoogloeaceae</taxon>
        <taxon>Thauera</taxon>
    </lineage>
</organism>
<dbReference type="EMBL" id="CP014646">
    <property type="protein sequence ID" value="AMO36523.1"/>
    <property type="molecule type" value="Genomic_DNA"/>
</dbReference>
<dbReference type="STRING" id="1134435.AC731_005975"/>
<dbReference type="RefSeq" id="WP_048704036.1">
    <property type="nucleotide sequence ID" value="NZ_CP014646.1"/>
</dbReference>
<evidence type="ECO:0000313" key="2">
    <source>
        <dbReference type="Proteomes" id="UP000036902"/>
    </source>
</evidence>
<keyword evidence="2" id="KW-1185">Reference proteome</keyword>
<reference evidence="2" key="1">
    <citation type="submission" date="2016-03" db="EMBL/GenBank/DDBJ databases">
        <authorList>
            <person name="Ma C."/>
            <person name="Zhou S."/>
            <person name="Yang G."/>
        </authorList>
    </citation>
    <scope>NUCLEOTIDE SEQUENCE [LARGE SCALE GENOMIC DNA]</scope>
    <source>
        <strain evidence="2">SgZ-1</strain>
    </source>
</reference>
<accession>A0A127K3I2</accession>
<protein>
    <submittedName>
        <fullName evidence="1">Uncharacterized protein</fullName>
    </submittedName>
</protein>
<dbReference type="KEGG" id="thu:AC731_005975"/>
<name>A0A127K3I2_9RHOO</name>
<dbReference type="Proteomes" id="UP000036902">
    <property type="component" value="Chromosome"/>
</dbReference>
<dbReference type="AlphaFoldDB" id="A0A127K3I2"/>
<evidence type="ECO:0000313" key="1">
    <source>
        <dbReference type="EMBL" id="AMO36523.1"/>
    </source>
</evidence>